<reference evidence="1 2" key="1">
    <citation type="submission" date="2018-07" db="EMBL/GenBank/DDBJ databases">
        <title>Lottiidibacillus patelloidae gen. nov., sp. nov., isolated from the intestinal tract of a marine limpet and the reclassification of B. taeanensis BH030017T, B. algicola KMM 3737T and B. hwajinpoensis SW-72T as genus Lottiidibacillus.</title>
        <authorList>
            <person name="Liu R."/>
            <person name="Huang Z."/>
        </authorList>
    </citation>
    <scope>NUCLEOTIDE SEQUENCE [LARGE SCALE GENOMIC DNA]</scope>
    <source>
        <strain evidence="1 2">BH030017</strain>
    </source>
</reference>
<evidence type="ECO:0000313" key="1">
    <source>
        <dbReference type="EMBL" id="RBW70583.1"/>
    </source>
</evidence>
<dbReference type="EMBL" id="QOCW01000004">
    <property type="protein sequence ID" value="RBW70583.1"/>
    <property type="molecule type" value="Genomic_DNA"/>
</dbReference>
<dbReference type="Pfam" id="PF14038">
    <property type="entry name" value="YqzE"/>
    <property type="match status" value="1"/>
</dbReference>
<dbReference type="AlphaFoldDB" id="A0A366Y2E4"/>
<accession>A0A366Y2E4</accession>
<comment type="caution">
    <text evidence="1">The sequence shown here is derived from an EMBL/GenBank/DDBJ whole genome shotgun (WGS) entry which is preliminary data.</text>
</comment>
<dbReference type="OrthoDB" id="2691835at2"/>
<gene>
    <name evidence="1" type="ORF">DS031_06080</name>
</gene>
<keyword evidence="2" id="KW-1185">Reference proteome</keyword>
<protein>
    <submittedName>
        <fullName evidence="1">YqzE family protein</fullName>
    </submittedName>
</protein>
<dbReference type="InterPro" id="IPR025622">
    <property type="entry name" value="YqzE"/>
</dbReference>
<dbReference type="Proteomes" id="UP000253314">
    <property type="component" value="Unassembled WGS sequence"/>
</dbReference>
<organism evidence="1 2">
    <name type="scientific">Bacillus taeanensis</name>
    <dbReference type="NCBI Taxonomy" id="273032"/>
    <lineage>
        <taxon>Bacteria</taxon>
        <taxon>Bacillati</taxon>
        <taxon>Bacillota</taxon>
        <taxon>Bacilli</taxon>
        <taxon>Bacillales</taxon>
        <taxon>Bacillaceae</taxon>
        <taxon>Bacillus</taxon>
    </lineage>
</organism>
<proteinExistence type="predicted"/>
<dbReference type="RefSeq" id="WP_113805035.1">
    <property type="nucleotide sequence ID" value="NZ_QOCW01000004.1"/>
</dbReference>
<name>A0A366Y2E4_9BACI</name>
<sequence length="60" mass="7264">MSSNDYVKYMTEQIVEYISQPKEAREEIKNERKSNRPPFLYRWFGMIPLALTSMFKKQQS</sequence>
<evidence type="ECO:0000313" key="2">
    <source>
        <dbReference type="Proteomes" id="UP000253314"/>
    </source>
</evidence>